<sequence>TTIQVSFRYEIKMPKLLKNMSKRRINQLISKEIQNAHASRKTKNQSKVDLVLQYDCGSESTESHLRNDCLMTVTNVNEPYTLEYIEFHRDDESNSTNNLKEDSRLWLSENSIPQQAANDLIAIFRSH</sequence>
<feature type="non-terminal residue" evidence="1">
    <location>
        <position position="127"/>
    </location>
</feature>
<keyword evidence="2" id="KW-1185">Reference proteome</keyword>
<dbReference type="AlphaFoldDB" id="A0AA39EUM7"/>
<accession>A0AA39EUM7</accession>
<reference evidence="1" key="2">
    <citation type="submission" date="2023-03" db="EMBL/GenBank/DDBJ databases">
        <authorList>
            <person name="Inwood S.N."/>
            <person name="Skelly J.G."/>
            <person name="Guhlin J."/>
            <person name="Harrop T.W.R."/>
            <person name="Goldson S.G."/>
            <person name="Dearden P.K."/>
        </authorList>
    </citation>
    <scope>NUCLEOTIDE SEQUENCE</scope>
    <source>
        <strain evidence="1">Lincoln</strain>
        <tissue evidence="1">Whole body</tissue>
    </source>
</reference>
<reference evidence="1" key="1">
    <citation type="journal article" date="2023" name="bioRxiv">
        <title>Scaffold-level genome assemblies of two parasitoid biocontrol wasps reveal the parthenogenesis mechanism and an associated novel virus.</title>
        <authorList>
            <person name="Inwood S."/>
            <person name="Skelly J."/>
            <person name="Guhlin J."/>
            <person name="Harrop T."/>
            <person name="Goldson S."/>
            <person name="Dearden P."/>
        </authorList>
    </citation>
    <scope>NUCLEOTIDE SEQUENCE</scope>
    <source>
        <strain evidence="1">Lincoln</strain>
        <tissue evidence="1">Whole body</tissue>
    </source>
</reference>
<dbReference type="Proteomes" id="UP001168972">
    <property type="component" value="Unassembled WGS sequence"/>
</dbReference>
<evidence type="ECO:0000313" key="2">
    <source>
        <dbReference type="Proteomes" id="UP001168972"/>
    </source>
</evidence>
<proteinExistence type="predicted"/>
<comment type="caution">
    <text evidence="1">The sequence shown here is derived from an EMBL/GenBank/DDBJ whole genome shotgun (WGS) entry which is preliminary data.</text>
</comment>
<organism evidence="1 2">
    <name type="scientific">Microctonus hyperodae</name>
    <name type="common">Parasitoid wasp</name>
    <dbReference type="NCBI Taxonomy" id="165561"/>
    <lineage>
        <taxon>Eukaryota</taxon>
        <taxon>Metazoa</taxon>
        <taxon>Ecdysozoa</taxon>
        <taxon>Arthropoda</taxon>
        <taxon>Hexapoda</taxon>
        <taxon>Insecta</taxon>
        <taxon>Pterygota</taxon>
        <taxon>Neoptera</taxon>
        <taxon>Endopterygota</taxon>
        <taxon>Hymenoptera</taxon>
        <taxon>Apocrita</taxon>
        <taxon>Ichneumonoidea</taxon>
        <taxon>Braconidae</taxon>
        <taxon>Euphorinae</taxon>
        <taxon>Microctonus</taxon>
    </lineage>
</organism>
<feature type="non-terminal residue" evidence="1">
    <location>
        <position position="1"/>
    </location>
</feature>
<gene>
    <name evidence="1" type="ORF">PV327_011350</name>
</gene>
<protein>
    <submittedName>
        <fullName evidence="1">Uncharacterized protein</fullName>
    </submittedName>
</protein>
<evidence type="ECO:0000313" key="1">
    <source>
        <dbReference type="EMBL" id="KAK0157169.1"/>
    </source>
</evidence>
<dbReference type="EMBL" id="JAQQBR010002245">
    <property type="protein sequence ID" value="KAK0157169.1"/>
    <property type="molecule type" value="Genomic_DNA"/>
</dbReference>
<name>A0AA39EUM7_MICHY</name>